<gene>
    <name evidence="1" type="ORF">AVEN_224885_1</name>
</gene>
<evidence type="ECO:0000313" key="2">
    <source>
        <dbReference type="Proteomes" id="UP000499080"/>
    </source>
</evidence>
<sequence>MMSANQGHPVALVGRSHFLGLESSGSKPDSTEDPPNIWACCTLNHPAVTKRLPVGAAGVQVCRGQQVSSRLSDLSSKLRVRPKITRVASNGR</sequence>
<name>A0A4Y2PNZ8_ARAVE</name>
<keyword evidence="2" id="KW-1185">Reference proteome</keyword>
<accession>A0A4Y2PNZ8</accession>
<protein>
    <submittedName>
        <fullName evidence="1">Uncharacterized protein</fullName>
    </submittedName>
</protein>
<organism evidence="1 2">
    <name type="scientific">Araneus ventricosus</name>
    <name type="common">Orbweaver spider</name>
    <name type="synonym">Epeira ventricosa</name>
    <dbReference type="NCBI Taxonomy" id="182803"/>
    <lineage>
        <taxon>Eukaryota</taxon>
        <taxon>Metazoa</taxon>
        <taxon>Ecdysozoa</taxon>
        <taxon>Arthropoda</taxon>
        <taxon>Chelicerata</taxon>
        <taxon>Arachnida</taxon>
        <taxon>Araneae</taxon>
        <taxon>Araneomorphae</taxon>
        <taxon>Entelegynae</taxon>
        <taxon>Araneoidea</taxon>
        <taxon>Araneidae</taxon>
        <taxon>Araneus</taxon>
    </lineage>
</organism>
<dbReference type="AlphaFoldDB" id="A0A4Y2PNZ8"/>
<comment type="caution">
    <text evidence="1">The sequence shown here is derived from an EMBL/GenBank/DDBJ whole genome shotgun (WGS) entry which is preliminary data.</text>
</comment>
<dbReference type="EMBL" id="BGPR01011759">
    <property type="protein sequence ID" value="GBN52812.1"/>
    <property type="molecule type" value="Genomic_DNA"/>
</dbReference>
<evidence type="ECO:0000313" key="1">
    <source>
        <dbReference type="EMBL" id="GBN52812.1"/>
    </source>
</evidence>
<reference evidence="1 2" key="1">
    <citation type="journal article" date="2019" name="Sci. Rep.">
        <title>Orb-weaving spider Araneus ventricosus genome elucidates the spidroin gene catalogue.</title>
        <authorList>
            <person name="Kono N."/>
            <person name="Nakamura H."/>
            <person name="Ohtoshi R."/>
            <person name="Moran D.A.P."/>
            <person name="Shinohara A."/>
            <person name="Yoshida Y."/>
            <person name="Fujiwara M."/>
            <person name="Mori M."/>
            <person name="Tomita M."/>
            <person name="Arakawa K."/>
        </authorList>
    </citation>
    <scope>NUCLEOTIDE SEQUENCE [LARGE SCALE GENOMIC DNA]</scope>
</reference>
<dbReference type="Proteomes" id="UP000499080">
    <property type="component" value="Unassembled WGS sequence"/>
</dbReference>
<proteinExistence type="predicted"/>